<evidence type="ECO:0000313" key="1">
    <source>
        <dbReference type="EMBL" id="MFC3230346.1"/>
    </source>
</evidence>
<dbReference type="Proteomes" id="UP001595528">
    <property type="component" value="Unassembled WGS sequence"/>
</dbReference>
<comment type="caution">
    <text evidence="1">The sequence shown here is derived from an EMBL/GenBank/DDBJ whole genome shotgun (WGS) entry which is preliminary data.</text>
</comment>
<evidence type="ECO:0000313" key="2">
    <source>
        <dbReference type="Proteomes" id="UP001595528"/>
    </source>
</evidence>
<accession>A0ABV7L7H0</accession>
<organism evidence="1 2">
    <name type="scientific">Marinibaculum pumilum</name>
    <dbReference type="NCBI Taxonomy" id="1766165"/>
    <lineage>
        <taxon>Bacteria</taxon>
        <taxon>Pseudomonadati</taxon>
        <taxon>Pseudomonadota</taxon>
        <taxon>Alphaproteobacteria</taxon>
        <taxon>Rhodospirillales</taxon>
        <taxon>Rhodospirillaceae</taxon>
        <taxon>Marinibaculum</taxon>
    </lineage>
</organism>
<keyword evidence="2" id="KW-1185">Reference proteome</keyword>
<gene>
    <name evidence="1" type="ORF">ACFOGJ_24065</name>
</gene>
<name>A0ABV7L7H0_9PROT</name>
<sequence length="111" mass="12472">MTVSVRLDPAIADELPRDKKGRAAFLRNAISAAVTERRVPAPEEIEQLRRLVRELRPIGQNINQVVHSLHFARQEGRDVEVSPQLQKLVDEALDQVAAARRVVGFWEGRGS</sequence>
<reference evidence="2" key="1">
    <citation type="journal article" date="2019" name="Int. J. Syst. Evol. Microbiol.">
        <title>The Global Catalogue of Microorganisms (GCM) 10K type strain sequencing project: providing services to taxonomists for standard genome sequencing and annotation.</title>
        <authorList>
            <consortium name="The Broad Institute Genomics Platform"/>
            <consortium name="The Broad Institute Genome Sequencing Center for Infectious Disease"/>
            <person name="Wu L."/>
            <person name="Ma J."/>
        </authorList>
    </citation>
    <scope>NUCLEOTIDE SEQUENCE [LARGE SCALE GENOMIC DNA]</scope>
    <source>
        <strain evidence="2">KCTC 42964</strain>
    </source>
</reference>
<protein>
    <recommendedName>
        <fullName evidence="3">Plasmid mobilization relaxosome protein MobC</fullName>
    </recommendedName>
</protein>
<dbReference type="EMBL" id="JBHRTR010000044">
    <property type="protein sequence ID" value="MFC3230346.1"/>
    <property type="molecule type" value="Genomic_DNA"/>
</dbReference>
<dbReference type="RefSeq" id="WP_379905437.1">
    <property type="nucleotide sequence ID" value="NZ_JBHRTR010000044.1"/>
</dbReference>
<proteinExistence type="predicted"/>
<evidence type="ECO:0008006" key="3">
    <source>
        <dbReference type="Google" id="ProtNLM"/>
    </source>
</evidence>